<accession>A0A3R9Q326</accession>
<feature type="transmembrane region" description="Helical" evidence="8">
    <location>
        <begin position="172"/>
        <end position="193"/>
    </location>
</feature>
<dbReference type="GO" id="GO:0042910">
    <property type="term" value="F:xenobiotic transmembrane transporter activity"/>
    <property type="evidence" value="ECO:0007669"/>
    <property type="project" value="InterPro"/>
</dbReference>
<comment type="caution">
    <text evidence="9">The sequence shown here is derived from an EMBL/GenBank/DDBJ whole genome shotgun (WGS) entry which is preliminary data.</text>
</comment>
<dbReference type="InterPro" id="IPR052031">
    <property type="entry name" value="Membrane_Transporter-Flippase"/>
</dbReference>
<feature type="transmembrane region" description="Helical" evidence="8">
    <location>
        <begin position="318"/>
        <end position="338"/>
    </location>
</feature>
<keyword evidence="7 8" id="KW-0472">Membrane</keyword>
<evidence type="ECO:0000256" key="1">
    <source>
        <dbReference type="ARBA" id="ARBA00004651"/>
    </source>
</evidence>
<keyword evidence="10" id="KW-1185">Reference proteome</keyword>
<dbReference type="InterPro" id="IPR048279">
    <property type="entry name" value="MdtK-like"/>
</dbReference>
<evidence type="ECO:0000256" key="5">
    <source>
        <dbReference type="ARBA" id="ARBA00022692"/>
    </source>
</evidence>
<feature type="transmembrane region" description="Helical" evidence="8">
    <location>
        <begin position="51"/>
        <end position="76"/>
    </location>
</feature>
<dbReference type="GO" id="GO:0005886">
    <property type="term" value="C:plasma membrane"/>
    <property type="evidence" value="ECO:0007669"/>
    <property type="project" value="UniProtKB-SubCell"/>
</dbReference>
<keyword evidence="3" id="KW-0813">Transport</keyword>
<name>A0A3R9Q326_9BACI</name>
<dbReference type="RefSeq" id="WP_125556742.1">
    <property type="nucleotide sequence ID" value="NZ_RBVX01000014.1"/>
</dbReference>
<feature type="transmembrane region" description="Helical" evidence="8">
    <location>
        <begin position="358"/>
        <end position="379"/>
    </location>
</feature>
<evidence type="ECO:0000313" key="9">
    <source>
        <dbReference type="EMBL" id="RSL32528.1"/>
    </source>
</evidence>
<reference evidence="9 10" key="1">
    <citation type="submission" date="2018-10" db="EMBL/GenBank/DDBJ databases">
        <title>Draft genome sequence of Bacillus salarius IM0101, isolated from a hypersaline soil in Inner Mongolia, China.</title>
        <authorList>
            <person name="Yamprayoonswat W."/>
            <person name="Boonvisut S."/>
            <person name="Jumpathong W."/>
            <person name="Sittihan S."/>
            <person name="Ruangsuj P."/>
            <person name="Wanthongcharoen S."/>
            <person name="Thongpramul N."/>
            <person name="Pimmason S."/>
            <person name="Yu B."/>
            <person name="Yasawong M."/>
        </authorList>
    </citation>
    <scope>NUCLEOTIDE SEQUENCE [LARGE SCALE GENOMIC DNA]</scope>
    <source>
        <strain evidence="9 10">IM0101</strain>
    </source>
</reference>
<dbReference type="PANTHER" id="PTHR43549">
    <property type="entry name" value="MULTIDRUG RESISTANCE PROTEIN YPNP-RELATED"/>
    <property type="match status" value="1"/>
</dbReference>
<feature type="transmembrane region" description="Helical" evidence="8">
    <location>
        <begin position="284"/>
        <end position="306"/>
    </location>
</feature>
<evidence type="ECO:0000256" key="4">
    <source>
        <dbReference type="ARBA" id="ARBA00022475"/>
    </source>
</evidence>
<comment type="subcellular location">
    <subcellularLocation>
        <location evidence="1">Cell membrane</location>
        <topology evidence="1">Multi-pass membrane protein</topology>
    </subcellularLocation>
</comment>
<evidence type="ECO:0000256" key="8">
    <source>
        <dbReference type="SAM" id="Phobius"/>
    </source>
</evidence>
<dbReference type="InterPro" id="IPR002528">
    <property type="entry name" value="MATE_fam"/>
</dbReference>
<feature type="transmembrane region" description="Helical" evidence="8">
    <location>
        <begin position="386"/>
        <end position="410"/>
    </location>
</feature>
<dbReference type="Pfam" id="PF01554">
    <property type="entry name" value="MatE"/>
    <property type="match status" value="2"/>
</dbReference>
<keyword evidence="6 8" id="KW-1133">Transmembrane helix</keyword>
<evidence type="ECO:0000256" key="3">
    <source>
        <dbReference type="ARBA" id="ARBA00022448"/>
    </source>
</evidence>
<feature type="transmembrane region" description="Helical" evidence="8">
    <location>
        <begin position="239"/>
        <end position="264"/>
    </location>
</feature>
<keyword evidence="5 8" id="KW-0812">Transmembrane</keyword>
<dbReference type="PIRSF" id="PIRSF006603">
    <property type="entry name" value="DinF"/>
    <property type="match status" value="1"/>
</dbReference>
<dbReference type="Proteomes" id="UP000275076">
    <property type="component" value="Unassembled WGS sequence"/>
</dbReference>
<evidence type="ECO:0000256" key="7">
    <source>
        <dbReference type="ARBA" id="ARBA00023136"/>
    </source>
</evidence>
<organism evidence="9 10">
    <name type="scientific">Salibacterium salarium</name>
    <dbReference type="NCBI Taxonomy" id="284579"/>
    <lineage>
        <taxon>Bacteria</taxon>
        <taxon>Bacillati</taxon>
        <taxon>Bacillota</taxon>
        <taxon>Bacilli</taxon>
        <taxon>Bacillales</taxon>
        <taxon>Bacillaceae</taxon>
    </lineage>
</organism>
<protein>
    <submittedName>
        <fullName evidence="9">MATE family efflux transporter</fullName>
    </submittedName>
</protein>
<proteinExistence type="inferred from homology"/>
<dbReference type="CDD" id="cd13138">
    <property type="entry name" value="MATE_yoeA_like"/>
    <property type="match status" value="1"/>
</dbReference>
<dbReference type="EMBL" id="RBVX01000014">
    <property type="protein sequence ID" value="RSL32528.1"/>
    <property type="molecule type" value="Genomic_DNA"/>
</dbReference>
<feature type="transmembrane region" description="Helical" evidence="8">
    <location>
        <begin position="416"/>
        <end position="435"/>
    </location>
</feature>
<sequence>MTTANKQFDFTEGSIMRKMFFFAAPIFIGNLLQSSYQIIDSLWIGNLLGASALGAVSISSTVIFTILSFIIGINSATLTVLSQRTGANDEEGLKTSLNAFVFVLGILSVFLGIIGFVLAPSILTWMGTPESILPMAANYLRINFVGIVFLFGYNFIGTVLRAVGDSKTPLRFITMAVVLNTVLDPVFISVFGLGMEGAAYATVISQGSAFLFGIIYSIWKKGLPFTIPTVPQIGEFRRIFKLGLPSGISMMAISGGVLAIMTVVTSFGETVVAGYGAAQRIDSVIMLPATTLGSAITSMSGQNIGANKWNRVSDIAKSGLILIFGVALTISCIVFLTADLLMNMFINDEETIEFGATYLRIIAFFYPFLGINFVLNGIVRSSGAVLQVLVLNIISFWILRFPLAWLFSTIMGENGIAVGVGVSFVLSSVFAILYYRLGNWQNIDIFSDEKMKAEERQDD</sequence>
<evidence type="ECO:0000256" key="6">
    <source>
        <dbReference type="ARBA" id="ARBA00022989"/>
    </source>
</evidence>
<feature type="transmembrane region" description="Helical" evidence="8">
    <location>
        <begin position="139"/>
        <end position="160"/>
    </location>
</feature>
<feature type="transmembrane region" description="Helical" evidence="8">
    <location>
        <begin position="97"/>
        <end position="119"/>
    </location>
</feature>
<gene>
    <name evidence="9" type="ORF">D7Z54_15360</name>
</gene>
<dbReference type="AlphaFoldDB" id="A0A3R9Q326"/>
<comment type="similarity">
    <text evidence="2">Belongs to the multi antimicrobial extrusion (MATE) (TC 2.A.66.1) family.</text>
</comment>
<dbReference type="PANTHER" id="PTHR43549:SF3">
    <property type="entry name" value="MULTIDRUG RESISTANCE PROTEIN YPNP-RELATED"/>
    <property type="match status" value="1"/>
</dbReference>
<evidence type="ECO:0000256" key="2">
    <source>
        <dbReference type="ARBA" id="ARBA00010199"/>
    </source>
</evidence>
<keyword evidence="4" id="KW-1003">Cell membrane</keyword>
<dbReference type="GO" id="GO:0015297">
    <property type="term" value="F:antiporter activity"/>
    <property type="evidence" value="ECO:0007669"/>
    <property type="project" value="InterPro"/>
</dbReference>
<feature type="transmembrane region" description="Helical" evidence="8">
    <location>
        <begin position="20"/>
        <end position="39"/>
    </location>
</feature>
<feature type="transmembrane region" description="Helical" evidence="8">
    <location>
        <begin position="199"/>
        <end position="219"/>
    </location>
</feature>
<evidence type="ECO:0000313" key="10">
    <source>
        <dbReference type="Proteomes" id="UP000275076"/>
    </source>
</evidence>
<dbReference type="NCBIfam" id="TIGR00797">
    <property type="entry name" value="matE"/>
    <property type="match status" value="1"/>
</dbReference>
<dbReference type="OrthoDB" id="9776324at2"/>